<dbReference type="Pfam" id="PF13466">
    <property type="entry name" value="STAS_2"/>
    <property type="match status" value="1"/>
</dbReference>
<dbReference type="CDD" id="cd07043">
    <property type="entry name" value="STAS_anti-anti-sigma_factors"/>
    <property type="match status" value="1"/>
</dbReference>
<feature type="domain" description="STAS" evidence="1">
    <location>
        <begin position="16"/>
        <end position="115"/>
    </location>
</feature>
<dbReference type="InterPro" id="IPR036513">
    <property type="entry name" value="STAS_dom_sf"/>
</dbReference>
<reference evidence="3" key="1">
    <citation type="submission" date="2016-06" db="EMBL/GenBank/DDBJ databases">
        <authorList>
            <person name="Varghese N."/>
            <person name="Submissions Spin"/>
        </authorList>
    </citation>
    <scope>NUCLEOTIDE SEQUENCE [LARGE SCALE GENOMIC DNA]</scope>
    <source>
        <strain evidence="3">DSM 45794</strain>
    </source>
</reference>
<dbReference type="InterPro" id="IPR058548">
    <property type="entry name" value="MlaB-like_STAS"/>
</dbReference>
<name>A0A1A9BC64_9ACTN</name>
<proteinExistence type="predicted"/>
<gene>
    <name evidence="2" type="ORF">GA0070622_4137</name>
</gene>
<sequence>MPAQLLTIEVDRLDAGTARLRLAGELDFDTAPELVEAAAELRRDGHQELELDFAGVVLCDSSGLSALVVIHRAGTGAVRLLHVNPQVRQLLDRTGLAELLAAPPRAVIRDAREAG</sequence>
<dbReference type="OrthoDB" id="4249752at2"/>
<dbReference type="EMBL" id="FLRH01000003">
    <property type="protein sequence ID" value="SBT67085.1"/>
    <property type="molecule type" value="Genomic_DNA"/>
</dbReference>
<dbReference type="AlphaFoldDB" id="A0A1A9BC64"/>
<evidence type="ECO:0000313" key="3">
    <source>
        <dbReference type="Proteomes" id="UP000199558"/>
    </source>
</evidence>
<dbReference type="Gene3D" id="3.30.750.24">
    <property type="entry name" value="STAS domain"/>
    <property type="match status" value="1"/>
</dbReference>
<dbReference type="RefSeq" id="WP_091575446.1">
    <property type="nucleotide sequence ID" value="NZ_FLRH01000003.1"/>
</dbReference>
<dbReference type="InterPro" id="IPR002645">
    <property type="entry name" value="STAS_dom"/>
</dbReference>
<dbReference type="PROSITE" id="PS50801">
    <property type="entry name" value="STAS"/>
    <property type="match status" value="1"/>
</dbReference>
<evidence type="ECO:0000259" key="1">
    <source>
        <dbReference type="PROSITE" id="PS50801"/>
    </source>
</evidence>
<protein>
    <submittedName>
        <fullName evidence="2">Anti-anti-sigma factor</fullName>
    </submittedName>
</protein>
<dbReference type="SUPFAM" id="SSF52091">
    <property type="entry name" value="SpoIIaa-like"/>
    <property type="match status" value="1"/>
</dbReference>
<keyword evidence="3" id="KW-1185">Reference proteome</keyword>
<dbReference type="PANTHER" id="PTHR33495">
    <property type="entry name" value="ANTI-SIGMA FACTOR ANTAGONIST TM_1081-RELATED-RELATED"/>
    <property type="match status" value="1"/>
</dbReference>
<evidence type="ECO:0000313" key="2">
    <source>
        <dbReference type="EMBL" id="SBT67085.1"/>
    </source>
</evidence>
<organism evidence="2 3">
    <name type="scientific">Micromonospora sediminicola</name>
    <dbReference type="NCBI Taxonomy" id="946078"/>
    <lineage>
        <taxon>Bacteria</taxon>
        <taxon>Bacillati</taxon>
        <taxon>Actinomycetota</taxon>
        <taxon>Actinomycetes</taxon>
        <taxon>Micromonosporales</taxon>
        <taxon>Micromonosporaceae</taxon>
        <taxon>Micromonospora</taxon>
    </lineage>
</organism>
<accession>A0A1A9BC64</accession>
<dbReference type="Proteomes" id="UP000199558">
    <property type="component" value="Unassembled WGS sequence"/>
</dbReference>
<dbReference type="STRING" id="946078.GA0070622_4137"/>
<dbReference type="GO" id="GO:0043856">
    <property type="term" value="F:anti-sigma factor antagonist activity"/>
    <property type="evidence" value="ECO:0007669"/>
    <property type="project" value="TreeGrafter"/>
</dbReference>